<dbReference type="Proteomes" id="UP000002366">
    <property type="component" value="Chromosome"/>
</dbReference>
<dbReference type="KEGG" id="aco:Amico_0053"/>
<sequence>MKWRTGIWSFLLLCSIFFPTQGLASEKSGTSMAIADGTGQQVEVPAPIEYAICSGSGCLRLLTYLQGQHLVVAVEDNEKRKDFGPRPYALANPHFKDMPLMGEFRGNANPELILGLNPLPQVIFKTYPNDGIPAHVLNEKTGIPVIGLNYGNLAHLREDLYASLRIMGKVIDREERAEAIVDFFEKSIADLKSRVQDVPEAEQRTCYVGGVASRGAHGFRSTELAYPPFIFTKARHVATADHDAGAKNTHADVAREKLLEWDPEVIFIDLATLNAGGQASALSELKNDPVYQELQAVKSGEVYGVLPYNWYTQNFGSILADAYFVGKVLYPERFQDIDPPQKADEIYTFLVGKGVFNEMNALFENMAFQKISLK</sequence>
<evidence type="ECO:0000256" key="1">
    <source>
        <dbReference type="SAM" id="SignalP"/>
    </source>
</evidence>
<dbReference type="eggNOG" id="COG0614">
    <property type="taxonomic scope" value="Bacteria"/>
</dbReference>
<organism evidence="3 4">
    <name type="scientific">Aminobacterium colombiense (strain DSM 12261 / ALA-1)</name>
    <dbReference type="NCBI Taxonomy" id="572547"/>
    <lineage>
        <taxon>Bacteria</taxon>
        <taxon>Thermotogati</taxon>
        <taxon>Synergistota</taxon>
        <taxon>Synergistia</taxon>
        <taxon>Synergistales</taxon>
        <taxon>Aminobacteriaceae</taxon>
        <taxon>Aminobacterium</taxon>
    </lineage>
</organism>
<keyword evidence="1" id="KW-0732">Signal</keyword>
<dbReference type="Pfam" id="PF01497">
    <property type="entry name" value="Peripla_BP_2"/>
    <property type="match status" value="1"/>
</dbReference>
<feature type="domain" description="Fe/B12 periplasmic-binding" evidence="2">
    <location>
        <begin position="50"/>
        <end position="333"/>
    </location>
</feature>
<dbReference type="AlphaFoldDB" id="D5ECB9"/>
<evidence type="ECO:0000259" key="2">
    <source>
        <dbReference type="PROSITE" id="PS50983"/>
    </source>
</evidence>
<proteinExistence type="predicted"/>
<feature type="chain" id="PRO_5003070598" evidence="1">
    <location>
        <begin position="25"/>
        <end position="374"/>
    </location>
</feature>
<dbReference type="RefSeq" id="WP_013047467.1">
    <property type="nucleotide sequence ID" value="NC_014011.1"/>
</dbReference>
<dbReference type="HOGENOM" id="CLU_038034_13_1_0"/>
<dbReference type="Gene3D" id="3.40.50.1980">
    <property type="entry name" value="Nitrogenase molybdenum iron protein domain"/>
    <property type="match status" value="2"/>
</dbReference>
<dbReference type="PANTHER" id="PTHR30535:SF34">
    <property type="entry name" value="MOLYBDATE-BINDING PROTEIN MOLA"/>
    <property type="match status" value="1"/>
</dbReference>
<dbReference type="PROSITE" id="PS50983">
    <property type="entry name" value="FE_B12_PBP"/>
    <property type="match status" value="1"/>
</dbReference>
<accession>D5ECB9</accession>
<protein>
    <submittedName>
        <fullName evidence="3">Periplasmic binding protein</fullName>
    </submittedName>
</protein>
<name>D5ECB9_AMICL</name>
<evidence type="ECO:0000313" key="4">
    <source>
        <dbReference type="Proteomes" id="UP000002366"/>
    </source>
</evidence>
<evidence type="ECO:0000313" key="3">
    <source>
        <dbReference type="EMBL" id="ADE56201.1"/>
    </source>
</evidence>
<dbReference type="STRING" id="572547.Amico_0053"/>
<dbReference type="CDD" id="cd01147">
    <property type="entry name" value="HemV-2"/>
    <property type="match status" value="1"/>
</dbReference>
<dbReference type="SUPFAM" id="SSF53807">
    <property type="entry name" value="Helical backbone' metal receptor"/>
    <property type="match status" value="1"/>
</dbReference>
<gene>
    <name evidence="3" type="ordered locus">Amico_0053</name>
</gene>
<reference evidence="3 4" key="1">
    <citation type="journal article" date="2010" name="Stand. Genomic Sci.">
        <title>Complete genome sequence of Aminobacterium colombiense type strain (ALA-1).</title>
        <authorList>
            <person name="Chertkov O."/>
            <person name="Sikorski J."/>
            <person name="Brambilla E."/>
            <person name="Lapidus A."/>
            <person name="Copeland A."/>
            <person name="Glavina Del Rio T."/>
            <person name="Nolan M."/>
            <person name="Lucas S."/>
            <person name="Tice H."/>
            <person name="Cheng J.F."/>
            <person name="Han C."/>
            <person name="Detter J.C."/>
            <person name="Bruce D."/>
            <person name="Tapia R."/>
            <person name="Goodwin L."/>
            <person name="Pitluck S."/>
            <person name="Liolios K."/>
            <person name="Ivanova N."/>
            <person name="Mavromatis K."/>
            <person name="Ovchinnikova G."/>
            <person name="Pati A."/>
            <person name="Chen A."/>
            <person name="Palaniappan K."/>
            <person name="Land M."/>
            <person name="Hauser L."/>
            <person name="Chang Y.J."/>
            <person name="Jeffries C.D."/>
            <person name="Spring S."/>
            <person name="Rohde M."/>
            <person name="Goker M."/>
            <person name="Bristow J."/>
            <person name="Eisen J.A."/>
            <person name="Markowitz V."/>
            <person name="Hugenholtz P."/>
            <person name="Kyrpides N.C."/>
            <person name="Klenk H.P."/>
        </authorList>
    </citation>
    <scope>NUCLEOTIDE SEQUENCE [LARGE SCALE GENOMIC DNA]</scope>
    <source>
        <strain evidence="4">DSM 12261 / ALA-1</strain>
    </source>
</reference>
<dbReference type="InterPro" id="IPR050902">
    <property type="entry name" value="ABC_Transporter_SBP"/>
</dbReference>
<feature type="signal peptide" evidence="1">
    <location>
        <begin position="1"/>
        <end position="24"/>
    </location>
</feature>
<dbReference type="InterPro" id="IPR002491">
    <property type="entry name" value="ABC_transptr_periplasmic_BD"/>
</dbReference>
<dbReference type="OrthoDB" id="9787830at2"/>
<keyword evidence="4" id="KW-1185">Reference proteome</keyword>
<dbReference type="PANTHER" id="PTHR30535">
    <property type="entry name" value="VITAMIN B12-BINDING PROTEIN"/>
    <property type="match status" value="1"/>
</dbReference>
<dbReference type="EMBL" id="CP001997">
    <property type="protein sequence ID" value="ADE56201.1"/>
    <property type="molecule type" value="Genomic_DNA"/>
</dbReference>